<evidence type="ECO:0000313" key="2">
    <source>
        <dbReference type="EMBL" id="MFC4823966.1"/>
    </source>
</evidence>
<dbReference type="GeneID" id="73047225"/>
<dbReference type="RefSeq" id="WP_254270181.1">
    <property type="nucleotide sequence ID" value="NZ_CP100401.1"/>
</dbReference>
<dbReference type="PANTHER" id="PTHR34512">
    <property type="entry name" value="CELL SURFACE PROTEIN"/>
    <property type="match status" value="1"/>
</dbReference>
<dbReference type="Proteomes" id="UP001595945">
    <property type="component" value="Unassembled WGS sequence"/>
</dbReference>
<name>A0ABD5Q0A8_9EURY</name>
<dbReference type="PANTHER" id="PTHR34512:SF30">
    <property type="entry name" value="OUTER MEMBRANE PROTEIN ASSEMBLY FACTOR BAMB"/>
    <property type="match status" value="1"/>
</dbReference>
<dbReference type="Gene3D" id="2.40.10.480">
    <property type="match status" value="2"/>
</dbReference>
<organism evidence="2 3">
    <name type="scientific">Halorussus aquaticus</name>
    <dbReference type="NCBI Taxonomy" id="2953748"/>
    <lineage>
        <taxon>Archaea</taxon>
        <taxon>Methanobacteriati</taxon>
        <taxon>Methanobacteriota</taxon>
        <taxon>Stenosarchaea group</taxon>
        <taxon>Halobacteria</taxon>
        <taxon>Halobacteriales</taxon>
        <taxon>Haladaptataceae</taxon>
        <taxon>Halorussus</taxon>
    </lineage>
</organism>
<keyword evidence="3" id="KW-1185">Reference proteome</keyword>
<proteinExistence type="predicted"/>
<dbReference type="InterPro" id="IPR011047">
    <property type="entry name" value="Quinoprotein_ADH-like_sf"/>
</dbReference>
<comment type="caution">
    <text evidence="2">The sequence shown here is derived from an EMBL/GenBank/DDBJ whole genome shotgun (WGS) entry which is preliminary data.</text>
</comment>
<dbReference type="SUPFAM" id="SSF50998">
    <property type="entry name" value="Quinoprotein alcohol dehydrogenase-like"/>
    <property type="match status" value="2"/>
</dbReference>
<dbReference type="InterPro" id="IPR018391">
    <property type="entry name" value="PQQ_b-propeller_rpt"/>
</dbReference>
<dbReference type="Pfam" id="PF13360">
    <property type="entry name" value="PQQ_2"/>
    <property type="match status" value="2"/>
</dbReference>
<dbReference type="InterPro" id="IPR002372">
    <property type="entry name" value="PQQ_rpt_dom"/>
</dbReference>
<dbReference type="EMBL" id="JBHSHT010000001">
    <property type="protein sequence ID" value="MFC4823966.1"/>
    <property type="molecule type" value="Genomic_DNA"/>
</dbReference>
<feature type="domain" description="Pyrrolo-quinoline quinone repeat" evidence="1">
    <location>
        <begin position="234"/>
        <end position="297"/>
    </location>
</feature>
<reference evidence="2 3" key="1">
    <citation type="journal article" date="2019" name="Int. J. Syst. Evol. Microbiol.">
        <title>The Global Catalogue of Microorganisms (GCM) 10K type strain sequencing project: providing services to taxonomists for standard genome sequencing and annotation.</title>
        <authorList>
            <consortium name="The Broad Institute Genomics Platform"/>
            <consortium name="The Broad Institute Genome Sequencing Center for Infectious Disease"/>
            <person name="Wu L."/>
            <person name="Ma J."/>
        </authorList>
    </citation>
    <scope>NUCLEOTIDE SEQUENCE [LARGE SCALE GENOMIC DNA]</scope>
    <source>
        <strain evidence="2 3">XZYJ18</strain>
    </source>
</reference>
<accession>A0ABD5Q0A8</accession>
<dbReference type="Gene3D" id="2.130.10.10">
    <property type="entry name" value="YVTN repeat-like/Quinoprotein amine dehydrogenase"/>
    <property type="match status" value="1"/>
</dbReference>
<dbReference type="InterPro" id="IPR015943">
    <property type="entry name" value="WD40/YVTN_repeat-like_dom_sf"/>
</dbReference>
<sequence length="417" mass="43730">MPSDCSRRHLLASGVGAAALGGASTLVGIGPVESLTPSFGTWPRDHYDLRNRAANPHAEPPTDPEVAWQARPVEKPSSVVVGPERVYVGGEIHAGGQGVASVHREAGRVEWTAGVGGATLALRRGTLYAGAHSGESTGLTALDAATGERRWRSSVGEVDGIAVADGTVFAGGNPDFTVIDADSGRVRWSGNGGPRTYPAVADGALFATDTYDLCRYRSRRVSDVLTGSTPPTDWRAEISGFTSRPVVVGGRVLVGSESYRQAPDNGALSAFDADSGERRWSAVEASDDDAPVVVGSPAVRRSRCFSSLRLGEDGRRYHALVAHSLSAGTERWRFETGDWVTAVAVGGETVLAGTSDDPDTPGDARNRLLGFTLDGRERWSFDAGSAVRGIAAVGQTVFVATENSPESGRNGVLYALR</sequence>
<protein>
    <submittedName>
        <fullName evidence="2">PQQ-binding-like beta-propeller repeat protein</fullName>
    </submittedName>
</protein>
<dbReference type="AlphaFoldDB" id="A0ABD5Q0A8"/>
<evidence type="ECO:0000259" key="1">
    <source>
        <dbReference type="Pfam" id="PF13360"/>
    </source>
</evidence>
<feature type="domain" description="Pyrrolo-quinoline quinone repeat" evidence="1">
    <location>
        <begin position="139"/>
        <end position="209"/>
    </location>
</feature>
<evidence type="ECO:0000313" key="3">
    <source>
        <dbReference type="Proteomes" id="UP001595945"/>
    </source>
</evidence>
<gene>
    <name evidence="2" type="ORF">ACFO9K_06800</name>
</gene>
<dbReference type="SMART" id="SM00564">
    <property type="entry name" value="PQQ"/>
    <property type="match status" value="5"/>
</dbReference>